<feature type="compositionally biased region" description="Polar residues" evidence="1">
    <location>
        <begin position="1"/>
        <end position="11"/>
    </location>
</feature>
<evidence type="ECO:0000313" key="2">
    <source>
        <dbReference type="EMBL" id="MBW93517.1"/>
    </source>
</evidence>
<dbReference type="EMBL" id="GGEC01013034">
    <property type="protein sequence ID" value="MBW93517.1"/>
    <property type="molecule type" value="Transcribed_RNA"/>
</dbReference>
<accession>A0A2P2JJ58</accession>
<protein>
    <submittedName>
        <fullName evidence="2">Uncharacterized protein</fullName>
    </submittedName>
</protein>
<feature type="region of interest" description="Disordered" evidence="1">
    <location>
        <begin position="1"/>
        <end position="45"/>
    </location>
</feature>
<proteinExistence type="predicted"/>
<evidence type="ECO:0000256" key="1">
    <source>
        <dbReference type="SAM" id="MobiDB-lite"/>
    </source>
</evidence>
<sequence>MQSNETATRSCQEIKNEMKTGRQRRSSAGTQWKRQKEKQEASRKR</sequence>
<reference evidence="2" key="1">
    <citation type="submission" date="2018-02" db="EMBL/GenBank/DDBJ databases">
        <title>Rhizophora mucronata_Transcriptome.</title>
        <authorList>
            <person name="Meera S.P."/>
            <person name="Sreeshan A."/>
            <person name="Augustine A."/>
        </authorList>
    </citation>
    <scope>NUCLEOTIDE SEQUENCE</scope>
    <source>
        <tissue evidence="2">Leaf</tissue>
    </source>
</reference>
<name>A0A2P2JJ58_RHIMU</name>
<organism evidence="2">
    <name type="scientific">Rhizophora mucronata</name>
    <name type="common">Asiatic mangrove</name>
    <dbReference type="NCBI Taxonomy" id="61149"/>
    <lineage>
        <taxon>Eukaryota</taxon>
        <taxon>Viridiplantae</taxon>
        <taxon>Streptophyta</taxon>
        <taxon>Embryophyta</taxon>
        <taxon>Tracheophyta</taxon>
        <taxon>Spermatophyta</taxon>
        <taxon>Magnoliopsida</taxon>
        <taxon>eudicotyledons</taxon>
        <taxon>Gunneridae</taxon>
        <taxon>Pentapetalae</taxon>
        <taxon>rosids</taxon>
        <taxon>fabids</taxon>
        <taxon>Malpighiales</taxon>
        <taxon>Rhizophoraceae</taxon>
        <taxon>Rhizophora</taxon>
    </lineage>
</organism>
<dbReference type="EMBL" id="GGEC01013033">
    <property type="protein sequence ID" value="MBW93516.1"/>
    <property type="molecule type" value="Transcribed_RNA"/>
</dbReference>
<dbReference type="AlphaFoldDB" id="A0A2P2JJ58"/>